<keyword evidence="6" id="KW-0520">NAD</keyword>
<organism evidence="10 11">
    <name type="scientific">candidate division MSBL1 archaeon SCGC-AAA259E22</name>
    <dbReference type="NCBI Taxonomy" id="1698265"/>
    <lineage>
        <taxon>Archaea</taxon>
        <taxon>Methanobacteriati</taxon>
        <taxon>Methanobacteriota</taxon>
        <taxon>candidate division MSBL1</taxon>
    </lineage>
</organism>
<feature type="active site" description="Proton donor" evidence="5">
    <location>
        <position position="105"/>
    </location>
</feature>
<dbReference type="InterPro" id="IPR036291">
    <property type="entry name" value="NAD(P)-bd_dom_sf"/>
</dbReference>
<dbReference type="FunFam" id="3.40.50.10860:FF:000003">
    <property type="entry name" value="Glutamate dehydrogenase"/>
    <property type="match status" value="1"/>
</dbReference>
<comment type="subunit">
    <text evidence="2">Homohexamer.</text>
</comment>
<feature type="binding site" evidence="6">
    <location>
        <position position="189"/>
    </location>
    <ligand>
        <name>NAD(+)</name>
        <dbReference type="ChEBI" id="CHEBI:57540"/>
    </ligand>
</feature>
<dbReference type="SUPFAM" id="SSF51735">
    <property type="entry name" value="NAD(P)-binding Rossmann-fold domains"/>
    <property type="match status" value="1"/>
</dbReference>
<dbReference type="SMART" id="SM00839">
    <property type="entry name" value="ELFV_dehydrog"/>
    <property type="match status" value="1"/>
</dbReference>
<comment type="caution">
    <text evidence="10">The sequence shown here is derived from an EMBL/GenBank/DDBJ whole genome shotgun (WGS) entry which is preliminary data.</text>
</comment>
<feature type="binding site" evidence="6">
    <location>
        <position position="348"/>
    </location>
    <ligand>
        <name>substrate</name>
    </ligand>
</feature>
<dbReference type="InterPro" id="IPR033524">
    <property type="entry name" value="Glu/Leu/Phe/Val_DH_AS"/>
</dbReference>
<name>A0A133UDD0_9EURY</name>
<keyword evidence="3 4" id="KW-0560">Oxidoreductase</keyword>
<dbReference type="PIRSF" id="PIRSF000185">
    <property type="entry name" value="Glu_DH"/>
    <property type="match status" value="1"/>
</dbReference>
<protein>
    <recommendedName>
        <fullName evidence="4">Glutamate dehydrogenase</fullName>
    </recommendedName>
</protein>
<dbReference type="Pfam" id="PF02812">
    <property type="entry name" value="ELFV_dehydrog_N"/>
    <property type="match status" value="1"/>
</dbReference>
<evidence type="ECO:0000256" key="3">
    <source>
        <dbReference type="ARBA" id="ARBA00023002"/>
    </source>
</evidence>
<evidence type="ECO:0000256" key="4">
    <source>
        <dbReference type="PIRNR" id="PIRNR000185"/>
    </source>
</evidence>
<dbReference type="AlphaFoldDB" id="A0A133UDD0"/>
<dbReference type="SUPFAM" id="SSF53223">
    <property type="entry name" value="Aminoacid dehydrogenase-like, N-terminal domain"/>
    <property type="match status" value="1"/>
</dbReference>
<keyword evidence="11" id="KW-1185">Reference proteome</keyword>
<dbReference type="EMBL" id="LHXP01000086">
    <property type="protein sequence ID" value="KXA92194.1"/>
    <property type="molecule type" value="Genomic_DNA"/>
</dbReference>
<comment type="similarity">
    <text evidence="1 4 8">Belongs to the Glu/Leu/Phe/Val dehydrogenases family.</text>
</comment>
<reference evidence="10 11" key="1">
    <citation type="journal article" date="2016" name="Sci. Rep.">
        <title>Metabolic traits of an uncultured archaeal lineage -MSBL1- from brine pools of the Red Sea.</title>
        <authorList>
            <person name="Mwirichia R."/>
            <person name="Alam I."/>
            <person name="Rashid M."/>
            <person name="Vinu M."/>
            <person name="Ba-Alawi W."/>
            <person name="Anthony Kamau A."/>
            <person name="Kamanda Ngugi D."/>
            <person name="Goker M."/>
            <person name="Klenk H.P."/>
            <person name="Bajic V."/>
            <person name="Stingl U."/>
        </authorList>
    </citation>
    <scope>NUCLEOTIDE SEQUENCE [LARGE SCALE GENOMIC DNA]</scope>
    <source>
        <strain evidence="10">SCGC-AAA259E22</strain>
    </source>
</reference>
<dbReference type="PRINTS" id="PR00082">
    <property type="entry name" value="GLFDHDRGNASE"/>
</dbReference>
<keyword evidence="6" id="KW-0547">Nucleotide-binding</keyword>
<dbReference type="GO" id="GO:0004352">
    <property type="term" value="F:glutamate dehydrogenase (NAD+) activity"/>
    <property type="evidence" value="ECO:0007669"/>
    <property type="project" value="TreeGrafter"/>
</dbReference>
<evidence type="ECO:0000313" key="11">
    <source>
        <dbReference type="Proteomes" id="UP000070657"/>
    </source>
</evidence>
<dbReference type="GO" id="GO:0000166">
    <property type="term" value="F:nucleotide binding"/>
    <property type="evidence" value="ECO:0007669"/>
    <property type="project" value="UniProtKB-KW"/>
</dbReference>
<dbReference type="InterPro" id="IPR006095">
    <property type="entry name" value="Glu/Leu/Phe/Val/Trp_DH"/>
</dbReference>
<dbReference type="InterPro" id="IPR006096">
    <property type="entry name" value="Glu/Leu/Phe/Val/Trp_DH_C"/>
</dbReference>
<gene>
    <name evidence="10" type="ORF">AKJ66_04560</name>
</gene>
<dbReference type="InterPro" id="IPR006097">
    <property type="entry name" value="Glu/Leu/Phe/Val/Trp_DH_dimer"/>
</dbReference>
<sequence length="415" mass="46173">MKGREFLETVRKRIDKAADYLDFGSDSVNLLKTPRRTVVVSIPIRMDNGRIEAFTGYKVQHNMSRGPYKGGIRYHPDVTMDGMKALAALMTFKCAVADVPYGGGKGGVTCDPKKLSRNELERITRRYTSMIFEELGPNKDVPAPDVYTDDQTMAWLMDTYSQFKGYQVPEVATGKPIEVGGSEGRTESTGLGVAICTREAARHKNMNIEKLDVVIQGFGKVGKSVARELRKKGCNIIAVSDSKSGIYNPDGFDIDELIDYKVKNDQLTGFQGAEEITNEELLRMECDVLIPAAIENQINSKNADEIRAKIISEGANGPTTAEAYKILSEKGILVVPDILANSGGVIVSYQEWVQNRHREHWESNRIYKNLEERMVKSFNSVFETHEELEVDLPTAALIQAVDKVLTAHNLEGLFP</sequence>
<dbReference type="InterPro" id="IPR033922">
    <property type="entry name" value="NAD_bind_Glu_DH"/>
</dbReference>
<proteinExistence type="inferred from homology"/>
<evidence type="ECO:0000259" key="9">
    <source>
        <dbReference type="SMART" id="SM00839"/>
    </source>
</evidence>
<evidence type="ECO:0000256" key="1">
    <source>
        <dbReference type="ARBA" id="ARBA00006382"/>
    </source>
</evidence>
<feature type="site" description="Important for catalysis" evidence="7">
    <location>
        <position position="145"/>
    </location>
</feature>
<feature type="domain" description="Glutamate/phenylalanine/leucine/valine/L-tryptophan dehydrogenase C-terminal" evidence="9">
    <location>
        <begin position="182"/>
        <end position="412"/>
    </location>
</feature>
<dbReference type="PANTHER" id="PTHR11606:SF13">
    <property type="entry name" value="GLUTAMATE DEHYDROGENASE 1, MITOCHONDRIAL"/>
    <property type="match status" value="1"/>
</dbReference>
<evidence type="ECO:0000313" key="10">
    <source>
        <dbReference type="EMBL" id="KXA92194.1"/>
    </source>
</evidence>
<evidence type="ECO:0000256" key="5">
    <source>
        <dbReference type="PIRSR" id="PIRSR000185-1"/>
    </source>
</evidence>
<evidence type="ECO:0000256" key="6">
    <source>
        <dbReference type="PIRSR" id="PIRSR000185-2"/>
    </source>
</evidence>
<dbReference type="InterPro" id="IPR014362">
    <property type="entry name" value="Glu_DH"/>
</dbReference>
<dbReference type="GO" id="GO:0006538">
    <property type="term" value="P:L-glutamate catabolic process"/>
    <property type="evidence" value="ECO:0007669"/>
    <property type="project" value="TreeGrafter"/>
</dbReference>
<dbReference type="Gene3D" id="3.40.50.720">
    <property type="entry name" value="NAD(P)-binding Rossmann-like Domain"/>
    <property type="match status" value="1"/>
</dbReference>
<dbReference type="PROSITE" id="PS00074">
    <property type="entry name" value="GLFV_DEHYDROGENASE"/>
    <property type="match status" value="1"/>
</dbReference>
<dbReference type="CDD" id="cd01076">
    <property type="entry name" value="NAD_bind_1_Glu_DH"/>
    <property type="match status" value="1"/>
</dbReference>
<evidence type="ECO:0000256" key="2">
    <source>
        <dbReference type="ARBA" id="ARBA00011643"/>
    </source>
</evidence>
<evidence type="ECO:0000256" key="7">
    <source>
        <dbReference type="PIRSR" id="PIRSR000185-3"/>
    </source>
</evidence>
<feature type="binding site" evidence="6">
    <location>
        <position position="93"/>
    </location>
    <ligand>
        <name>substrate</name>
    </ligand>
</feature>
<dbReference type="InterPro" id="IPR046346">
    <property type="entry name" value="Aminoacid_DH-like_N_sf"/>
</dbReference>
<evidence type="ECO:0000256" key="8">
    <source>
        <dbReference type="RuleBase" id="RU004417"/>
    </source>
</evidence>
<accession>A0A133UDD0</accession>
<dbReference type="Proteomes" id="UP000070657">
    <property type="component" value="Unassembled WGS sequence"/>
</dbReference>
<feature type="binding site" evidence="6">
    <location>
        <position position="69"/>
    </location>
    <ligand>
        <name>substrate</name>
    </ligand>
</feature>
<dbReference type="Gene3D" id="3.40.50.10860">
    <property type="entry name" value="Leucine Dehydrogenase, chain A, domain 1"/>
    <property type="match status" value="1"/>
</dbReference>
<dbReference type="PATRIC" id="fig|1698265.3.peg.1108"/>
<dbReference type="Pfam" id="PF00208">
    <property type="entry name" value="ELFV_dehydrog"/>
    <property type="match status" value="1"/>
</dbReference>
<dbReference type="PANTHER" id="PTHR11606">
    <property type="entry name" value="GLUTAMATE DEHYDROGENASE"/>
    <property type="match status" value="1"/>
</dbReference>